<gene>
    <name evidence="4" type="ORF">KI688_007023</name>
</gene>
<dbReference type="EMBL" id="JAHRHY010000022">
    <property type="protein sequence ID" value="KAG9061872.1"/>
    <property type="molecule type" value="Genomic_DNA"/>
</dbReference>
<feature type="region of interest" description="Disordered" evidence="1">
    <location>
        <begin position="1"/>
        <end position="86"/>
    </location>
</feature>
<organism evidence="4 5">
    <name type="scientific">Linnemannia hyalina</name>
    <dbReference type="NCBI Taxonomy" id="64524"/>
    <lineage>
        <taxon>Eukaryota</taxon>
        <taxon>Fungi</taxon>
        <taxon>Fungi incertae sedis</taxon>
        <taxon>Mucoromycota</taxon>
        <taxon>Mortierellomycotina</taxon>
        <taxon>Mortierellomycetes</taxon>
        <taxon>Mortierellales</taxon>
        <taxon>Mortierellaceae</taxon>
        <taxon>Linnemannia</taxon>
    </lineage>
</organism>
<keyword evidence="2" id="KW-0472">Membrane</keyword>
<evidence type="ECO:0000256" key="2">
    <source>
        <dbReference type="SAM" id="Phobius"/>
    </source>
</evidence>
<reference evidence="4" key="1">
    <citation type="submission" date="2021-06" db="EMBL/GenBank/DDBJ databases">
        <title>Genome Sequence of Mortierella hyaline Strain SCG-10, a Cold-Adapted, Nitrate-Reducing Fungus Isolated from Soil in Minnesota, USA.</title>
        <authorList>
            <person name="Aldossari N."/>
        </authorList>
    </citation>
    <scope>NUCLEOTIDE SEQUENCE</scope>
    <source>
        <strain evidence="4">SCG-10</strain>
    </source>
</reference>
<evidence type="ECO:0000256" key="1">
    <source>
        <dbReference type="SAM" id="MobiDB-lite"/>
    </source>
</evidence>
<keyword evidence="2" id="KW-0812">Transmembrane</keyword>
<dbReference type="OrthoDB" id="2431486at2759"/>
<dbReference type="PANTHER" id="PTHR46599:SF3">
    <property type="entry name" value="PIGGYBAC TRANSPOSABLE ELEMENT-DERIVED PROTEIN 4"/>
    <property type="match status" value="1"/>
</dbReference>
<comment type="caution">
    <text evidence="4">The sequence shown here is derived from an EMBL/GenBank/DDBJ whole genome shotgun (WGS) entry which is preliminary data.</text>
</comment>
<dbReference type="InterPro" id="IPR029526">
    <property type="entry name" value="PGBD"/>
</dbReference>
<sequence length="285" mass="33309">MDFLGSFDVSDSQGTVVASAEEEDEAQEELLFSDLCRTRPTPRADSSGDDEEKEKKAGDEGVIDAPTPPTKKKAAKKPARETRELPPVPDFENIFRHYKDRHPAHVDEYWSTSPEYPQYSITHFMTLFRFQQLKRYLHVFHPNEPEQHWFSKVEPVMDRPVSMLFTVHALSLGDDDWSVVRDRRRPRETSANAKPVRAAYKGQSRALLPIQKIIDDYNHHMNGVDIADQLRSYYSTQLRTYRAWVPIFFWLLDTTIINAYLINRIFGSSMHHREFRQPLARVRQM</sequence>
<keyword evidence="5" id="KW-1185">Reference proteome</keyword>
<evidence type="ECO:0000313" key="4">
    <source>
        <dbReference type="EMBL" id="KAG9061872.1"/>
    </source>
</evidence>
<keyword evidence="2" id="KW-1133">Transmembrane helix</keyword>
<protein>
    <recommendedName>
        <fullName evidence="3">PiggyBac transposable element-derived protein domain-containing protein</fullName>
    </recommendedName>
</protein>
<feature type="domain" description="PiggyBac transposable element-derived protein" evidence="3">
    <location>
        <begin position="209"/>
        <end position="260"/>
    </location>
</feature>
<proteinExistence type="predicted"/>
<dbReference type="AlphaFoldDB" id="A0A9P8BQE9"/>
<feature type="domain" description="PiggyBac transposable element-derived protein" evidence="3">
    <location>
        <begin position="104"/>
        <end position="162"/>
    </location>
</feature>
<feature type="transmembrane region" description="Helical" evidence="2">
    <location>
        <begin position="243"/>
        <end position="263"/>
    </location>
</feature>
<dbReference type="PANTHER" id="PTHR46599">
    <property type="entry name" value="PIGGYBAC TRANSPOSABLE ELEMENT-DERIVED PROTEIN 4"/>
    <property type="match status" value="1"/>
</dbReference>
<evidence type="ECO:0000313" key="5">
    <source>
        <dbReference type="Proteomes" id="UP000707451"/>
    </source>
</evidence>
<accession>A0A9P8BQE9</accession>
<name>A0A9P8BQE9_9FUNG</name>
<evidence type="ECO:0000259" key="3">
    <source>
        <dbReference type="Pfam" id="PF13843"/>
    </source>
</evidence>
<dbReference type="Pfam" id="PF13843">
    <property type="entry name" value="DDE_Tnp_1_7"/>
    <property type="match status" value="2"/>
</dbReference>
<dbReference type="Proteomes" id="UP000707451">
    <property type="component" value="Unassembled WGS sequence"/>
</dbReference>